<dbReference type="AlphaFoldDB" id="A0A1H0JD36"/>
<dbReference type="Proteomes" id="UP000199134">
    <property type="component" value="Unassembled WGS sequence"/>
</dbReference>
<proteinExistence type="predicted"/>
<dbReference type="Gene3D" id="3.30.70.1290">
    <property type="entry name" value="Transposase IS200-like"/>
    <property type="match status" value="1"/>
</dbReference>
<evidence type="ECO:0000313" key="2">
    <source>
        <dbReference type="Proteomes" id="UP000199134"/>
    </source>
</evidence>
<dbReference type="RefSeq" id="WP_091854520.1">
    <property type="nucleotide sequence ID" value="NZ_FNIW01000019.1"/>
</dbReference>
<reference evidence="2" key="1">
    <citation type="submission" date="2016-10" db="EMBL/GenBank/DDBJ databases">
        <authorList>
            <person name="de Groot N.N."/>
        </authorList>
    </citation>
    <scope>NUCLEOTIDE SEQUENCE [LARGE SCALE GENOMIC DNA]</scope>
    <source>
        <strain evidence="2">BP1-145</strain>
    </source>
</reference>
<name>A0A1H0JD36_9BACT</name>
<sequence>MSEQEKWKWQEPGTTWKGIGLYHITLTITDRQPLLGTLAITNNDPTTAKVLRTALGNALIDCLLSIPHHHPEVQVLHFCLMPDHLHAVLYVRHAMPSGIAALVRGFWQASKKLGRASSITAASSITPNAIRREDQEELNDSQTLREATNRLEAFSNSLRKQMGDENYYQLPPVFQEMPFIHPMGHNTQLPNTIRYIDMNPQRLATKRLKPGLFRVQKNITIGERKYDGVGNTTILTGEHFKPVHVRQTMVKAAQHGDNATLRNYMNSCVLKARKGIVMISPFISTQEKQVMQVLLREQLPFILLADNGFRDYYKPSDILFDACAAGLVLILSPWPYDAKKRHITREECVALNAMAEEICNYLSI</sequence>
<dbReference type="EMBL" id="FNIW01000019">
    <property type="protein sequence ID" value="SDO41564.1"/>
    <property type="molecule type" value="Genomic_DNA"/>
</dbReference>
<dbReference type="GO" id="GO:0006313">
    <property type="term" value="P:DNA transposition"/>
    <property type="evidence" value="ECO:0007669"/>
    <property type="project" value="InterPro"/>
</dbReference>
<evidence type="ECO:0000313" key="1">
    <source>
        <dbReference type="EMBL" id="SDO41564.1"/>
    </source>
</evidence>
<comment type="caution">
    <text evidence="1">The sequence shown here is derived from an EMBL/GenBank/DDBJ whole genome shotgun (WGS) entry which is preliminary data.</text>
</comment>
<dbReference type="InterPro" id="IPR036515">
    <property type="entry name" value="Transposase_17_sf"/>
</dbReference>
<dbReference type="GO" id="GO:0004803">
    <property type="term" value="F:transposase activity"/>
    <property type="evidence" value="ECO:0007669"/>
    <property type="project" value="InterPro"/>
</dbReference>
<protein>
    <recommendedName>
        <fullName evidence="3">Transposase IS200-like domain-containing protein</fullName>
    </recommendedName>
</protein>
<gene>
    <name evidence="1" type="ORF">SAMN04487900_11930</name>
</gene>
<dbReference type="SUPFAM" id="SSF143422">
    <property type="entry name" value="Transposase IS200-like"/>
    <property type="match status" value="1"/>
</dbReference>
<dbReference type="GO" id="GO:0003677">
    <property type="term" value="F:DNA binding"/>
    <property type="evidence" value="ECO:0007669"/>
    <property type="project" value="InterPro"/>
</dbReference>
<accession>A0A1H0JD36</accession>
<dbReference type="OrthoDB" id="1065873at2"/>
<organism evidence="1 2">
    <name type="scientific">Prevotella communis</name>
    <dbReference type="NCBI Taxonomy" id="2913614"/>
    <lineage>
        <taxon>Bacteria</taxon>
        <taxon>Pseudomonadati</taxon>
        <taxon>Bacteroidota</taxon>
        <taxon>Bacteroidia</taxon>
        <taxon>Bacteroidales</taxon>
        <taxon>Prevotellaceae</taxon>
        <taxon>Prevotella</taxon>
    </lineage>
</organism>
<evidence type="ECO:0008006" key="3">
    <source>
        <dbReference type="Google" id="ProtNLM"/>
    </source>
</evidence>